<protein>
    <submittedName>
        <fullName evidence="2">Pilus assembly protein CpaB</fullName>
    </submittedName>
</protein>
<evidence type="ECO:0000313" key="2">
    <source>
        <dbReference type="EMBL" id="PWK58478.1"/>
    </source>
</evidence>
<dbReference type="Pfam" id="PF16976">
    <property type="entry name" value="RcpC"/>
    <property type="match status" value="1"/>
</dbReference>
<dbReference type="OrthoDB" id="163768at2"/>
<reference evidence="2 3" key="1">
    <citation type="submission" date="2018-05" db="EMBL/GenBank/DDBJ databases">
        <title>Genomic Encyclopedia of Type Strains, Phase IV (KMG-IV): sequencing the most valuable type-strain genomes for metagenomic binning, comparative biology and taxonomic classification.</title>
        <authorList>
            <person name="Goeker M."/>
        </authorList>
    </citation>
    <scope>NUCLEOTIDE SEQUENCE [LARGE SCALE GENOMIC DNA]</scope>
    <source>
        <strain evidence="2 3">DSM 103371</strain>
    </source>
</reference>
<accession>A0A316GC36</accession>
<dbReference type="InterPro" id="IPR031571">
    <property type="entry name" value="RcpC_dom"/>
</dbReference>
<dbReference type="NCBIfam" id="TIGR03177">
    <property type="entry name" value="pilus_cpaB"/>
    <property type="match status" value="1"/>
</dbReference>
<dbReference type="SMART" id="SM00858">
    <property type="entry name" value="SAF"/>
    <property type="match status" value="1"/>
</dbReference>
<name>A0A316GC36_9RHOB</name>
<gene>
    <name evidence="2" type="ORF">C8D95_101292</name>
</gene>
<dbReference type="KEGG" id="salo:EF888_02910"/>
<evidence type="ECO:0000313" key="3">
    <source>
        <dbReference type="Proteomes" id="UP000245390"/>
    </source>
</evidence>
<dbReference type="AlphaFoldDB" id="A0A316GC36"/>
<dbReference type="Proteomes" id="UP000245390">
    <property type="component" value="Unassembled WGS sequence"/>
</dbReference>
<dbReference type="InterPro" id="IPR017592">
    <property type="entry name" value="Pilus_assmbl_Flp-typ_CpaB"/>
</dbReference>
<feature type="domain" description="SAF" evidence="1">
    <location>
        <begin position="48"/>
        <end position="116"/>
    </location>
</feature>
<comment type="caution">
    <text evidence="2">The sequence shown here is derived from an EMBL/GenBank/DDBJ whole genome shotgun (WGS) entry which is preliminary data.</text>
</comment>
<dbReference type="EMBL" id="QGGV01000001">
    <property type="protein sequence ID" value="PWK58478.1"/>
    <property type="molecule type" value="Genomic_DNA"/>
</dbReference>
<dbReference type="InterPro" id="IPR013974">
    <property type="entry name" value="SAF"/>
</dbReference>
<dbReference type="CDD" id="cd11614">
    <property type="entry name" value="SAF_CpaB_FlgA_like"/>
    <property type="match status" value="1"/>
</dbReference>
<dbReference type="Pfam" id="PF08666">
    <property type="entry name" value="SAF"/>
    <property type="match status" value="1"/>
</dbReference>
<sequence>MRFVFGLVLLIGIGLAGAAVYMAKDFIGQQQAQLAEAEAAKLAIVPTKDVFVVNKQLRYGQRLTKEDVTTVRWPEAGIPEGAFASEEELFPAGTDSLRSVLRTMEPGEAVMSMKVTEPGQMAGVASRLAKGMRAFAINTDVTSGVSGFLRPGDRVDVYWTGSVGNGQVVTKLIQTNVLIIAIDQSADEDRNSPIVARTVTVELTPQHVAALAQAQSAGRLSLSLLGVEDTTTAEAVEVDLRDVLGIEEQKVVETVEEEKCFVRRRNGEEIISVPIPCTN</sequence>
<proteinExistence type="predicted"/>
<keyword evidence="3" id="KW-1185">Reference proteome</keyword>
<evidence type="ECO:0000259" key="1">
    <source>
        <dbReference type="SMART" id="SM00858"/>
    </source>
</evidence>
<dbReference type="RefSeq" id="WP_109757367.1">
    <property type="nucleotide sequence ID" value="NZ_CP034588.1"/>
</dbReference>
<organism evidence="2 3">
    <name type="scientific">Silicimonas algicola</name>
    <dbReference type="NCBI Taxonomy" id="1826607"/>
    <lineage>
        <taxon>Bacteria</taxon>
        <taxon>Pseudomonadati</taxon>
        <taxon>Pseudomonadota</taxon>
        <taxon>Alphaproteobacteria</taxon>
        <taxon>Rhodobacterales</taxon>
        <taxon>Paracoccaceae</taxon>
    </lineage>
</organism>